<comment type="caution">
    <text evidence="4">The sequence shown here is derived from an EMBL/GenBank/DDBJ whole genome shotgun (WGS) entry which is preliminary data.</text>
</comment>
<dbReference type="Proteomes" id="UP000673975">
    <property type="component" value="Unassembled WGS sequence"/>
</dbReference>
<protein>
    <submittedName>
        <fullName evidence="4">Polysaccharide deacetylase family protein</fullName>
    </submittedName>
</protein>
<name>A0A8J7RQ12_9BACT</name>
<dbReference type="GO" id="GO:0016810">
    <property type="term" value="F:hydrolase activity, acting on carbon-nitrogen (but not peptide) bonds"/>
    <property type="evidence" value="ECO:0007669"/>
    <property type="project" value="InterPro"/>
</dbReference>
<dbReference type="InterPro" id="IPR051398">
    <property type="entry name" value="Polysacch_Deacetylase"/>
</dbReference>
<dbReference type="GO" id="GO:0005975">
    <property type="term" value="P:carbohydrate metabolic process"/>
    <property type="evidence" value="ECO:0007669"/>
    <property type="project" value="InterPro"/>
</dbReference>
<evidence type="ECO:0000256" key="1">
    <source>
        <dbReference type="ARBA" id="ARBA00004613"/>
    </source>
</evidence>
<dbReference type="PANTHER" id="PTHR34216">
    <property type="match status" value="1"/>
</dbReference>
<dbReference type="EMBL" id="JAFIDN010000002">
    <property type="protein sequence ID" value="MBP3191789.1"/>
    <property type="molecule type" value="Genomic_DNA"/>
</dbReference>
<sequence length="354" mass="39250">MKSYIIMPALAVLLIGSFSNGTLKESPRNIPVLCYHTFYPESFEGTPGTLAESYSNFEEKLRFLSDNGYRSYIPDGTSESDASSPKVVITFDDGHRSQFRAAALLEKFDMRGIFFVIPSLIDDPDYPHMTSGQLTELAGRGHLIAAHGHRHKSMPVSGPEIVASLDTVPDILQTIPGVSGDDLHSIAYPYGHYTPAVRRAMLPQYPLQYTVNPGYWDGKSTLIPRILIASGTDSQFYYDYLQGAFAGARSLTMQEENGSRQSVVHFDNPDGLDPDSLYIQATSPDGAGHHYSIFSAASYLTSKNGVLHFDITDYLETHHSAERRALSFAVAQQKNGDLRYVSDGYLIWVTRTDR</sequence>
<evidence type="ECO:0000259" key="3">
    <source>
        <dbReference type="PROSITE" id="PS51677"/>
    </source>
</evidence>
<keyword evidence="5" id="KW-1185">Reference proteome</keyword>
<reference evidence="4" key="1">
    <citation type="submission" date="2021-02" db="EMBL/GenBank/DDBJ databases">
        <title>Natronogracilivirga saccharolytica gen. nov. sp. nov. a new anaerobic, haloalkiliphilic carbohydrate-fermenting bacterium from soda lake and proposing of Cyclonatronumiaceae fam. nov. in the phylum Balneolaeota.</title>
        <authorList>
            <person name="Zhilina T.N."/>
            <person name="Sorokin D.Y."/>
            <person name="Zavarzina D.G."/>
            <person name="Toshchakov S.V."/>
            <person name="Kublanov I.V."/>
        </authorList>
    </citation>
    <scope>NUCLEOTIDE SEQUENCE</scope>
    <source>
        <strain evidence="4">Z-1702</strain>
    </source>
</reference>
<dbReference type="PANTHER" id="PTHR34216:SF3">
    <property type="entry name" value="POLY-BETA-1,6-N-ACETYL-D-GLUCOSAMINE N-DEACETYLASE"/>
    <property type="match status" value="1"/>
</dbReference>
<dbReference type="RefSeq" id="WP_210510553.1">
    <property type="nucleotide sequence ID" value="NZ_JAFIDN010000002.1"/>
</dbReference>
<evidence type="ECO:0000313" key="4">
    <source>
        <dbReference type="EMBL" id="MBP3191789.1"/>
    </source>
</evidence>
<feature type="domain" description="NodB homology" evidence="3">
    <location>
        <begin position="85"/>
        <end position="354"/>
    </location>
</feature>
<dbReference type="GO" id="GO:0005576">
    <property type="term" value="C:extracellular region"/>
    <property type="evidence" value="ECO:0007669"/>
    <property type="project" value="UniProtKB-SubCell"/>
</dbReference>
<dbReference type="SUPFAM" id="SSF88713">
    <property type="entry name" value="Glycoside hydrolase/deacetylase"/>
    <property type="match status" value="1"/>
</dbReference>
<evidence type="ECO:0000313" key="5">
    <source>
        <dbReference type="Proteomes" id="UP000673975"/>
    </source>
</evidence>
<keyword evidence="2" id="KW-0732">Signal</keyword>
<dbReference type="Pfam" id="PF01522">
    <property type="entry name" value="Polysacc_deac_1"/>
    <property type="match status" value="1"/>
</dbReference>
<dbReference type="InterPro" id="IPR002509">
    <property type="entry name" value="NODB_dom"/>
</dbReference>
<comment type="subcellular location">
    <subcellularLocation>
        <location evidence="1">Secreted</location>
    </subcellularLocation>
</comment>
<organism evidence="4 5">
    <name type="scientific">Natronogracilivirga saccharolytica</name>
    <dbReference type="NCBI Taxonomy" id="2812953"/>
    <lineage>
        <taxon>Bacteria</taxon>
        <taxon>Pseudomonadati</taxon>
        <taxon>Balneolota</taxon>
        <taxon>Balneolia</taxon>
        <taxon>Balneolales</taxon>
        <taxon>Cyclonatronaceae</taxon>
        <taxon>Natronogracilivirga</taxon>
    </lineage>
</organism>
<dbReference type="CDD" id="cd10918">
    <property type="entry name" value="CE4_NodB_like_5s_6s"/>
    <property type="match status" value="1"/>
</dbReference>
<dbReference type="AlphaFoldDB" id="A0A8J7RQ12"/>
<dbReference type="InterPro" id="IPR011330">
    <property type="entry name" value="Glyco_hydro/deAcase_b/a-brl"/>
</dbReference>
<evidence type="ECO:0000256" key="2">
    <source>
        <dbReference type="ARBA" id="ARBA00022729"/>
    </source>
</evidence>
<proteinExistence type="predicted"/>
<dbReference type="PROSITE" id="PS51677">
    <property type="entry name" value="NODB"/>
    <property type="match status" value="1"/>
</dbReference>
<accession>A0A8J7RQ12</accession>
<dbReference type="Gene3D" id="3.20.20.370">
    <property type="entry name" value="Glycoside hydrolase/deacetylase"/>
    <property type="match status" value="1"/>
</dbReference>
<gene>
    <name evidence="4" type="ORF">NATSA_03840</name>
</gene>